<name>X0XXD7_9ZZZZ</name>
<evidence type="ECO:0008006" key="2">
    <source>
        <dbReference type="Google" id="ProtNLM"/>
    </source>
</evidence>
<reference evidence="1" key="1">
    <citation type="journal article" date="2014" name="Front. Microbiol.">
        <title>High frequency of phylogenetically diverse reductive dehalogenase-homologous genes in deep subseafloor sedimentary metagenomes.</title>
        <authorList>
            <person name="Kawai M."/>
            <person name="Futagami T."/>
            <person name="Toyoda A."/>
            <person name="Takaki Y."/>
            <person name="Nishi S."/>
            <person name="Hori S."/>
            <person name="Arai W."/>
            <person name="Tsubouchi T."/>
            <person name="Morono Y."/>
            <person name="Uchiyama I."/>
            <person name="Ito T."/>
            <person name="Fujiyama A."/>
            <person name="Inagaki F."/>
            <person name="Takami H."/>
        </authorList>
    </citation>
    <scope>NUCLEOTIDE SEQUENCE</scope>
    <source>
        <strain evidence="1">Expedition CK06-06</strain>
    </source>
</reference>
<feature type="non-terminal residue" evidence="1">
    <location>
        <position position="1"/>
    </location>
</feature>
<organism evidence="1">
    <name type="scientific">marine sediment metagenome</name>
    <dbReference type="NCBI Taxonomy" id="412755"/>
    <lineage>
        <taxon>unclassified sequences</taxon>
        <taxon>metagenomes</taxon>
        <taxon>ecological metagenomes</taxon>
    </lineage>
</organism>
<dbReference type="AlphaFoldDB" id="X0XXD7"/>
<evidence type="ECO:0000313" key="1">
    <source>
        <dbReference type="EMBL" id="GAG29441.1"/>
    </source>
</evidence>
<dbReference type="EMBL" id="BARS01043781">
    <property type="protein sequence ID" value="GAG29441.1"/>
    <property type="molecule type" value="Genomic_DNA"/>
</dbReference>
<gene>
    <name evidence="1" type="ORF">S01H1_66237</name>
</gene>
<sequence length="44" mass="5108">GPEALIAYFLAKKNNALIIRMILINKLNAVDPEEIRIRLRKLYV</sequence>
<comment type="caution">
    <text evidence="1">The sequence shown here is derived from an EMBL/GenBank/DDBJ whole genome shotgun (WGS) entry which is preliminary data.</text>
</comment>
<protein>
    <recommendedName>
        <fullName evidence="2">V-type ATP synthase subunit C</fullName>
    </recommendedName>
</protein>
<accession>X0XXD7</accession>
<proteinExistence type="predicted"/>